<evidence type="ECO:0000313" key="1">
    <source>
        <dbReference type="EMBL" id="PXZ07566.1"/>
    </source>
</evidence>
<sequence length="221" mass="24546">MSEKLTNYQCGTTCESLGIETRSIINNNRPRIYYRCSDMTGNGAWYEALTTANASADLVGALPATKSVENGTTTHSICSNVEFKKMPTVDGKSLITDLTDVDNKINSIRDSLNTVSNRGYVVESYHNGNAWYRVYSDGFIEQSDAQYIETKSINAIHGTFINLLKPMKSYNYGISIDKINSGAWAQTEFAYAEVYPTAFWLASFTSSIPGAVLVRWTVRGY</sequence>
<dbReference type="Proteomes" id="UP000247932">
    <property type="component" value="Unassembled WGS sequence"/>
</dbReference>
<dbReference type="EMBL" id="QGLR01000009">
    <property type="protein sequence ID" value="PXZ07566.1"/>
    <property type="molecule type" value="Genomic_DNA"/>
</dbReference>
<gene>
    <name evidence="1" type="ORF">DKK70_06865</name>
</gene>
<name>A0A2V4E9E6_9GAMM</name>
<dbReference type="OrthoDB" id="6683604at2"/>
<accession>A0A2V4E9E6</accession>
<evidence type="ECO:0000313" key="2">
    <source>
        <dbReference type="Proteomes" id="UP000247932"/>
    </source>
</evidence>
<organism evidence="1 2">
    <name type="scientific">Gilliamella apicola</name>
    <dbReference type="NCBI Taxonomy" id="1196095"/>
    <lineage>
        <taxon>Bacteria</taxon>
        <taxon>Pseudomonadati</taxon>
        <taxon>Pseudomonadota</taxon>
        <taxon>Gammaproteobacteria</taxon>
        <taxon>Orbales</taxon>
        <taxon>Orbaceae</taxon>
        <taxon>Gilliamella</taxon>
    </lineage>
</organism>
<dbReference type="AlphaFoldDB" id="A0A2V4E9E6"/>
<reference evidence="1 2" key="1">
    <citation type="submission" date="2018-05" db="EMBL/GenBank/DDBJ databases">
        <title>Reference genomes for bee gut microbiota database.</title>
        <authorList>
            <person name="Ellegaard K.M."/>
        </authorList>
    </citation>
    <scope>NUCLEOTIDE SEQUENCE [LARGE SCALE GENOMIC DNA]</scope>
    <source>
        <strain evidence="1 2">ESL0182</strain>
    </source>
</reference>
<comment type="caution">
    <text evidence="1">The sequence shown here is derived from an EMBL/GenBank/DDBJ whole genome shotgun (WGS) entry which is preliminary data.</text>
</comment>
<protein>
    <submittedName>
        <fullName evidence="1">Uncharacterized protein</fullName>
    </submittedName>
</protein>
<keyword evidence="2" id="KW-1185">Reference proteome</keyword>
<proteinExistence type="predicted"/>